<dbReference type="RefSeq" id="WP_185990250.1">
    <property type="nucleotide sequence ID" value="NZ_JACCAE010000001.1"/>
</dbReference>
<evidence type="ECO:0000256" key="1">
    <source>
        <dbReference type="SAM" id="MobiDB-lite"/>
    </source>
</evidence>
<dbReference type="InterPro" id="IPR058593">
    <property type="entry name" value="ARB_07466-like_C"/>
</dbReference>
<feature type="region of interest" description="Disordered" evidence="1">
    <location>
        <begin position="81"/>
        <end position="193"/>
    </location>
</feature>
<dbReference type="Proteomes" id="UP000554054">
    <property type="component" value="Unassembled WGS sequence"/>
</dbReference>
<dbReference type="EMBL" id="JACCAE010000001">
    <property type="protein sequence ID" value="NYF97295.1"/>
    <property type="molecule type" value="Genomic_DNA"/>
</dbReference>
<sequence>MISSRYVGRHGSAGRRRVSVPSVDASRLTRTAVKSVAGVGIVLGSGAFVIAPSSAIGDVEPSVLGAEQSNSAADLLAGRDAAEGPEVSTVSRSAQRSAPAAITAPDKASEQADTGDLEVEPVAKPKPKPETQEETEEAGAEGTGTEGTGTEDTESTQPSAGEQSTPEPQTSQPTESESQESATPEPSSGVQTGGYASQAAAIGLGPNASAVYSAVRNQFPDITNIGGYRAGDPGDHGSGRAADIMVSGARGDQVAAWLQQNAGSLNIKYVIWKQRIWRPGSSWSYMEDRGSATANHYDHVHVSVH</sequence>
<feature type="compositionally biased region" description="Low complexity" evidence="1">
    <location>
        <begin position="162"/>
        <end position="188"/>
    </location>
</feature>
<accession>A0A852VU01</accession>
<evidence type="ECO:0000313" key="3">
    <source>
        <dbReference type="EMBL" id="NYF97295.1"/>
    </source>
</evidence>
<proteinExistence type="predicted"/>
<comment type="caution">
    <text evidence="3">The sequence shown here is derived from an EMBL/GenBank/DDBJ whole genome shotgun (WGS) entry which is preliminary data.</text>
</comment>
<evidence type="ECO:0000259" key="2">
    <source>
        <dbReference type="Pfam" id="PF26571"/>
    </source>
</evidence>
<keyword evidence="4" id="KW-1185">Reference proteome</keyword>
<gene>
    <name evidence="3" type="ORF">BJY20_000687</name>
</gene>
<dbReference type="AlphaFoldDB" id="A0A852VU01"/>
<evidence type="ECO:0000313" key="4">
    <source>
        <dbReference type="Proteomes" id="UP000554054"/>
    </source>
</evidence>
<name>A0A852VU01_9MICO</name>
<feature type="domain" description="ARB-07466-like C-terminal" evidence="2">
    <location>
        <begin position="203"/>
        <end position="297"/>
    </location>
</feature>
<organism evidence="3 4">
    <name type="scientific">Janibacter cremeus</name>
    <dbReference type="NCBI Taxonomy" id="1285192"/>
    <lineage>
        <taxon>Bacteria</taxon>
        <taxon>Bacillati</taxon>
        <taxon>Actinomycetota</taxon>
        <taxon>Actinomycetes</taxon>
        <taxon>Micrococcales</taxon>
        <taxon>Intrasporangiaceae</taxon>
        <taxon>Janibacter</taxon>
    </lineage>
</organism>
<feature type="compositionally biased region" description="Basic and acidic residues" evidence="1">
    <location>
        <begin position="121"/>
        <end position="131"/>
    </location>
</feature>
<protein>
    <submittedName>
        <fullName evidence="3">Outer membrane biosynthesis protein TonB</fullName>
    </submittedName>
</protein>
<reference evidence="3 4" key="1">
    <citation type="submission" date="2020-07" db="EMBL/GenBank/DDBJ databases">
        <title>Sequencing the genomes of 1000 actinobacteria strains.</title>
        <authorList>
            <person name="Klenk H.-P."/>
        </authorList>
    </citation>
    <scope>NUCLEOTIDE SEQUENCE [LARGE SCALE GENOMIC DNA]</scope>
    <source>
        <strain evidence="3 4">DSM 26154</strain>
    </source>
</reference>
<dbReference type="Pfam" id="PF26571">
    <property type="entry name" value="VldE"/>
    <property type="match status" value="1"/>
</dbReference>